<feature type="transmembrane region" description="Helical" evidence="11">
    <location>
        <begin position="693"/>
        <end position="718"/>
    </location>
</feature>
<dbReference type="InterPro" id="IPR041569">
    <property type="entry name" value="AAA_lid_3"/>
</dbReference>
<feature type="compositionally biased region" description="Pro residues" evidence="10">
    <location>
        <begin position="1"/>
        <end position="12"/>
    </location>
</feature>
<keyword evidence="13" id="KW-0378">Hydrolase</keyword>
<evidence type="ECO:0000256" key="7">
    <source>
        <dbReference type="ARBA" id="ARBA00022942"/>
    </source>
</evidence>
<feature type="region of interest" description="Disordered" evidence="10">
    <location>
        <begin position="1"/>
        <end position="51"/>
    </location>
</feature>
<dbReference type="GO" id="GO:0016887">
    <property type="term" value="F:ATP hydrolysis activity"/>
    <property type="evidence" value="ECO:0007669"/>
    <property type="project" value="InterPro"/>
</dbReference>
<sequence>MSSAPPPNPDSNPIPGDNKPDAQMAAATTETKDEPQAIEAEVPEPEDLFEDIPEDIRNAPVEDINTRTRLIDNDIKVMRSETLRLSHEHAAMREKIRDNGEKIKQNKVLPYLVGNVVEILDVDPEVEEDGANQDLDSMRSGKCAVIKTSTRQTIFLPLIGLVPASQLKPGDLIGVNKDSYLVLDTLPAEYDSRVKAMEVDERPTETYTDIGGLDKQIEELVEAIVLPMQQAEKFKTLGIRPPKGALMYGPPGTGKTLLARACAAQTNACYLKLAGPSLVQMFIGDGAKLVRDAFELAKEKAPAIIFIDELDAIGTKRFDSDKSGDREVQRTMLELLNQLDGFSSDERIKVIAATNRIDILDPALLRSGRLDRKIEFPLPNESARARILEIHSRKMSVGPGVNYDELARSTDEFNGAQLKAVCVEAGMIALREGATQLNHEHFHSGIAEASAGQPHEGRGLPAIARRARAVISDILPVFSTAYSFNSFPRPTASRPSSHPFPSSLPWSCATPDSSALACLSEMGAPSLEELNAIAGPLLSAHKSLNLGPFIVGLVLDTLLCGIFLMQCGAYVTLGKNDRPYLKCIVAYVLLMNIAITVYTWTWIYDLFVYNFGTYGLFLSLKYLSQYYVLDSMTVIVVQAFFAIRAWKVSNRNYFVLGIILAFTLAAFGGGIGIKIMFMQVGSTLHAGDVKIPAYIWLFGTVAADLLITVITTVMTYLLTNRKTTGHKSTEDVVGRLARVTFESQLPPTLIAIGLAIEYTIQYSSFIAIPFICVQAKFYGISLMHTLNSREVLKNVGSSMAAEDGDIEFAKRSQNTFWLSSRFTTNDGPRAMKGDTHRHTQFTIMPEPRTRRTKAESIDTMSFKGVDLGDEEDARTSRSREGGAERVSEADLGEGDITVTDEIGDTSTRKPHRGGQYKLASMGLGGGVATPDVDRNQS</sequence>
<evidence type="ECO:0000313" key="14">
    <source>
        <dbReference type="Proteomes" id="UP000383932"/>
    </source>
</evidence>
<dbReference type="Pfam" id="PF20152">
    <property type="entry name" value="DUF6534"/>
    <property type="match status" value="1"/>
</dbReference>
<dbReference type="InterPro" id="IPR012340">
    <property type="entry name" value="NA-bd_OB-fold"/>
</dbReference>
<dbReference type="PANTHER" id="PTHR23073">
    <property type="entry name" value="26S PROTEASOME REGULATORY SUBUNIT"/>
    <property type="match status" value="1"/>
</dbReference>
<evidence type="ECO:0000256" key="1">
    <source>
        <dbReference type="ARBA" id="ARBA00004123"/>
    </source>
</evidence>
<dbReference type="GO" id="GO:0008233">
    <property type="term" value="F:peptidase activity"/>
    <property type="evidence" value="ECO:0007669"/>
    <property type="project" value="UniProtKB-KW"/>
</dbReference>
<comment type="similarity">
    <text evidence="3">Belongs to the AAA ATPase family.</text>
</comment>
<dbReference type="FunFam" id="1.10.8.60:FF:000009">
    <property type="entry name" value="26S protease regulatory subunit 6A"/>
    <property type="match status" value="1"/>
</dbReference>
<gene>
    <name evidence="13" type="ORF">CTheo_644</name>
</gene>
<feature type="transmembrane region" description="Helical" evidence="11">
    <location>
        <begin position="624"/>
        <end position="646"/>
    </location>
</feature>
<evidence type="ECO:0000256" key="8">
    <source>
        <dbReference type="ARBA" id="ARBA00023242"/>
    </source>
</evidence>
<comment type="subcellular location">
    <subcellularLocation>
        <location evidence="2">Cytoplasm</location>
    </subcellularLocation>
    <subcellularLocation>
        <location evidence="1">Nucleus</location>
    </subcellularLocation>
</comment>
<dbReference type="InterPro" id="IPR003959">
    <property type="entry name" value="ATPase_AAA_core"/>
</dbReference>
<evidence type="ECO:0000259" key="12">
    <source>
        <dbReference type="SMART" id="SM00382"/>
    </source>
</evidence>
<organism evidence="13 14">
    <name type="scientific">Ceratobasidium theobromae</name>
    <dbReference type="NCBI Taxonomy" id="1582974"/>
    <lineage>
        <taxon>Eukaryota</taxon>
        <taxon>Fungi</taxon>
        <taxon>Dikarya</taxon>
        <taxon>Basidiomycota</taxon>
        <taxon>Agaricomycotina</taxon>
        <taxon>Agaricomycetes</taxon>
        <taxon>Cantharellales</taxon>
        <taxon>Ceratobasidiaceae</taxon>
        <taxon>Ceratobasidium</taxon>
    </lineage>
</organism>
<keyword evidence="8" id="KW-0539">Nucleus</keyword>
<keyword evidence="14" id="KW-1185">Reference proteome</keyword>
<evidence type="ECO:0000313" key="13">
    <source>
        <dbReference type="EMBL" id="KAB5595880.1"/>
    </source>
</evidence>
<dbReference type="PROSITE" id="PS00674">
    <property type="entry name" value="AAA"/>
    <property type="match status" value="1"/>
</dbReference>
<keyword evidence="4" id="KW-0963">Cytoplasm</keyword>
<dbReference type="Proteomes" id="UP000383932">
    <property type="component" value="Unassembled WGS sequence"/>
</dbReference>
<keyword evidence="11" id="KW-1133">Transmembrane helix</keyword>
<dbReference type="EMBL" id="SSOP01000005">
    <property type="protein sequence ID" value="KAB5595880.1"/>
    <property type="molecule type" value="Genomic_DNA"/>
</dbReference>
<dbReference type="Gene3D" id="3.40.50.300">
    <property type="entry name" value="P-loop containing nucleotide triphosphate hydrolases"/>
    <property type="match status" value="1"/>
</dbReference>
<dbReference type="InterPro" id="IPR045339">
    <property type="entry name" value="DUF6534"/>
</dbReference>
<dbReference type="GO" id="GO:0008540">
    <property type="term" value="C:proteasome regulatory particle, base subcomplex"/>
    <property type="evidence" value="ECO:0007669"/>
    <property type="project" value="UniProtKB-ARBA"/>
</dbReference>
<dbReference type="GO" id="GO:0005524">
    <property type="term" value="F:ATP binding"/>
    <property type="evidence" value="ECO:0007669"/>
    <property type="project" value="UniProtKB-KW"/>
</dbReference>
<feature type="transmembrane region" description="Helical" evidence="11">
    <location>
        <begin position="653"/>
        <end position="673"/>
    </location>
</feature>
<evidence type="ECO:0000256" key="3">
    <source>
        <dbReference type="ARBA" id="ARBA00006914"/>
    </source>
</evidence>
<accession>A0A5N5QVV3</accession>
<keyword evidence="11" id="KW-0812">Transmembrane</keyword>
<keyword evidence="7" id="KW-0647">Proteasome</keyword>
<dbReference type="Pfam" id="PF17862">
    <property type="entry name" value="AAA_lid_3"/>
    <property type="match status" value="1"/>
</dbReference>
<name>A0A5N5QVV3_9AGAM</name>
<dbReference type="AlphaFoldDB" id="A0A5N5QVV3"/>
<dbReference type="InterPro" id="IPR050221">
    <property type="entry name" value="26S_Proteasome_ATPase"/>
</dbReference>
<dbReference type="SMART" id="SM00382">
    <property type="entry name" value="AAA"/>
    <property type="match status" value="1"/>
</dbReference>
<dbReference type="OrthoDB" id="9443236at2759"/>
<dbReference type="InterPro" id="IPR027417">
    <property type="entry name" value="P-loop_NTPase"/>
</dbReference>
<dbReference type="Gene3D" id="1.10.8.60">
    <property type="match status" value="1"/>
</dbReference>
<dbReference type="FunFam" id="2.40.50.140:FF:000076">
    <property type="entry name" value="26S protease regulatory subunit 6A"/>
    <property type="match status" value="1"/>
</dbReference>
<reference evidence="13 14" key="1">
    <citation type="journal article" date="2019" name="Fungal Biol. Biotechnol.">
        <title>Draft genome sequence of fastidious pathogen Ceratobasidium theobromae, which causes vascular-streak dieback in Theobroma cacao.</title>
        <authorList>
            <person name="Ali S.S."/>
            <person name="Asman A."/>
            <person name="Shao J."/>
            <person name="Firmansyah A.P."/>
            <person name="Susilo A.W."/>
            <person name="Rosmana A."/>
            <person name="McMahon P."/>
            <person name="Junaid M."/>
            <person name="Guest D."/>
            <person name="Kheng T.Y."/>
            <person name="Meinhardt L.W."/>
            <person name="Bailey B.A."/>
        </authorList>
    </citation>
    <scope>NUCLEOTIDE SEQUENCE [LARGE SCALE GENOMIC DNA]</scope>
    <source>
        <strain evidence="13 14">CT2</strain>
    </source>
</reference>
<evidence type="ECO:0000256" key="9">
    <source>
        <dbReference type="ARBA" id="ARBA00069320"/>
    </source>
</evidence>
<comment type="caution">
    <text evidence="13">The sequence shown here is derived from an EMBL/GenBank/DDBJ whole genome shotgun (WGS) entry which is preliminary data.</text>
</comment>
<keyword evidence="5" id="KW-0547">Nucleotide-binding</keyword>
<dbReference type="InterPro" id="IPR032501">
    <property type="entry name" value="Prot_ATP_ID_OB_2nd"/>
</dbReference>
<proteinExistence type="inferred from homology"/>
<evidence type="ECO:0000256" key="5">
    <source>
        <dbReference type="ARBA" id="ARBA00022741"/>
    </source>
</evidence>
<dbReference type="SUPFAM" id="SSF52540">
    <property type="entry name" value="P-loop containing nucleoside triphosphate hydrolases"/>
    <property type="match status" value="1"/>
</dbReference>
<dbReference type="GO" id="GO:0006508">
    <property type="term" value="P:proteolysis"/>
    <property type="evidence" value="ECO:0007669"/>
    <property type="project" value="UniProtKB-KW"/>
</dbReference>
<dbReference type="Pfam" id="PF16450">
    <property type="entry name" value="Prot_ATP_ID_OB_C"/>
    <property type="match status" value="1"/>
</dbReference>
<keyword evidence="13" id="KW-0645">Protease</keyword>
<feature type="compositionally biased region" description="Basic and acidic residues" evidence="10">
    <location>
        <begin position="873"/>
        <end position="888"/>
    </location>
</feature>
<keyword evidence="6" id="KW-0067">ATP-binding</keyword>
<protein>
    <recommendedName>
        <fullName evidence="9">26S proteasome regulatory subunit 6A</fullName>
    </recommendedName>
</protein>
<evidence type="ECO:0000256" key="2">
    <source>
        <dbReference type="ARBA" id="ARBA00004496"/>
    </source>
</evidence>
<feature type="transmembrane region" description="Helical" evidence="11">
    <location>
        <begin position="584"/>
        <end position="604"/>
    </location>
</feature>
<feature type="domain" description="AAA+ ATPase" evidence="12">
    <location>
        <begin position="241"/>
        <end position="380"/>
    </location>
</feature>
<feature type="transmembrane region" description="Helical" evidence="11">
    <location>
        <begin position="549"/>
        <end position="572"/>
    </location>
</feature>
<dbReference type="GO" id="GO:0005634">
    <property type="term" value="C:nucleus"/>
    <property type="evidence" value="ECO:0007669"/>
    <property type="project" value="UniProtKB-SubCell"/>
</dbReference>
<evidence type="ECO:0000256" key="4">
    <source>
        <dbReference type="ARBA" id="ARBA00022490"/>
    </source>
</evidence>
<evidence type="ECO:0000256" key="10">
    <source>
        <dbReference type="SAM" id="MobiDB-lite"/>
    </source>
</evidence>
<feature type="region of interest" description="Disordered" evidence="10">
    <location>
        <begin position="861"/>
        <end position="937"/>
    </location>
</feature>
<evidence type="ECO:0000256" key="11">
    <source>
        <dbReference type="SAM" id="Phobius"/>
    </source>
</evidence>
<dbReference type="Gene3D" id="2.40.50.140">
    <property type="entry name" value="Nucleic acid-binding proteins"/>
    <property type="match status" value="1"/>
</dbReference>
<evidence type="ECO:0000256" key="6">
    <source>
        <dbReference type="ARBA" id="ARBA00022840"/>
    </source>
</evidence>
<dbReference type="Pfam" id="PF00004">
    <property type="entry name" value="AAA"/>
    <property type="match status" value="1"/>
</dbReference>
<keyword evidence="11" id="KW-0472">Membrane</keyword>
<dbReference type="InterPro" id="IPR003593">
    <property type="entry name" value="AAA+_ATPase"/>
</dbReference>
<feature type="compositionally biased region" description="Acidic residues" evidence="10">
    <location>
        <begin position="41"/>
        <end position="51"/>
    </location>
</feature>
<dbReference type="GO" id="GO:0005737">
    <property type="term" value="C:cytoplasm"/>
    <property type="evidence" value="ECO:0007669"/>
    <property type="project" value="UniProtKB-SubCell"/>
</dbReference>
<dbReference type="InterPro" id="IPR003960">
    <property type="entry name" value="ATPase_AAA_CS"/>
</dbReference>
<dbReference type="FunFam" id="3.40.50.300:FF:000037">
    <property type="entry name" value="26S protease regulatory subunit 6A"/>
    <property type="match status" value="1"/>
</dbReference>